<evidence type="ECO:0000313" key="3">
    <source>
        <dbReference type="Proteomes" id="UP000245999"/>
    </source>
</evidence>
<dbReference type="Proteomes" id="UP000245999">
    <property type="component" value="Chromosome"/>
</dbReference>
<dbReference type="AlphaFoldDB" id="A0A2Z3GK65"/>
<sequence length="73" mass="8096">MASVVVAGALILATIMAGLGIAKEWLSTGTNSLLYLFYFIPPTVAWFSLLIKLKEEANKSRPFLTELLRLEPR</sequence>
<keyword evidence="1" id="KW-1133">Transmembrane helix</keyword>
<feature type="transmembrane region" description="Helical" evidence="1">
    <location>
        <begin position="32"/>
        <end position="51"/>
    </location>
</feature>
<keyword evidence="1" id="KW-0472">Membrane</keyword>
<keyword evidence="1" id="KW-0812">Transmembrane</keyword>
<organism evidence="2 3">
    <name type="scientific">Hymenobacter nivis</name>
    <dbReference type="NCBI Taxonomy" id="1850093"/>
    <lineage>
        <taxon>Bacteria</taxon>
        <taxon>Pseudomonadati</taxon>
        <taxon>Bacteroidota</taxon>
        <taxon>Cytophagia</taxon>
        <taxon>Cytophagales</taxon>
        <taxon>Hymenobacteraceae</taxon>
        <taxon>Hymenobacter</taxon>
    </lineage>
</organism>
<dbReference type="EMBL" id="CP029145">
    <property type="protein sequence ID" value="AWM32701.1"/>
    <property type="molecule type" value="Genomic_DNA"/>
</dbReference>
<accession>A0A2Z3GK65</accession>
<evidence type="ECO:0000313" key="2">
    <source>
        <dbReference type="EMBL" id="AWM32701.1"/>
    </source>
</evidence>
<keyword evidence="3" id="KW-1185">Reference proteome</keyword>
<reference evidence="3" key="1">
    <citation type="submission" date="2018-04" db="EMBL/GenBank/DDBJ databases">
        <title>Complete genome of Antarctic heterotrophic bacterium Hymenobacter nivis.</title>
        <authorList>
            <person name="Terashima M."/>
        </authorList>
    </citation>
    <scope>NUCLEOTIDE SEQUENCE [LARGE SCALE GENOMIC DNA]</scope>
    <source>
        <strain evidence="3">NBRC 111535</strain>
    </source>
</reference>
<gene>
    <name evidence="2" type="ORF">DDQ68_07830</name>
</gene>
<name>A0A2Z3GK65_9BACT</name>
<proteinExistence type="predicted"/>
<evidence type="ECO:0000256" key="1">
    <source>
        <dbReference type="SAM" id="Phobius"/>
    </source>
</evidence>
<dbReference type="OrthoDB" id="9980872at2"/>
<dbReference type="KEGG" id="hnv:DDQ68_07830"/>
<protein>
    <submittedName>
        <fullName evidence="2">Uncharacterized protein</fullName>
    </submittedName>
</protein>